<gene>
    <name evidence="1" type="ordered locus">Hbut_0643</name>
</gene>
<evidence type="ECO:0000313" key="2">
    <source>
        <dbReference type="Proteomes" id="UP000002593"/>
    </source>
</evidence>
<accession>A2BKI9</accession>
<dbReference type="GO" id="GO:0043571">
    <property type="term" value="P:maintenance of CRISPR repeat elements"/>
    <property type="evidence" value="ECO:0007669"/>
    <property type="project" value="InterPro"/>
</dbReference>
<sequence>MKPLMLVSKVELAWGFSVRYAGASAAQPALPIPPPTTIVGFYAEPLARLLGLAEYRGFPAKRPCSPAALLAEHTLAASAGLNSDSRSGLVVHSDLSHVATLPYQRRRKTGWEKLAFAAQAVGAAYGPAARLYLALVVDVEGLSRKLGETVESIISALAWAGWRLGSKEGLVSVIHAEAVEPVTLTGGVFETILYQEGGLVEPFSKVELIRDIYMWRLDPKLLCGGEAIPDYILYHIPAAASSTSSILLPPPSTELPGFSPRSRVYCHPSKPLCVAGR</sequence>
<dbReference type="STRING" id="415426.Hbut_0643"/>
<dbReference type="Proteomes" id="UP000002593">
    <property type="component" value="Chromosome"/>
</dbReference>
<evidence type="ECO:0000313" key="1">
    <source>
        <dbReference type="EMBL" id="ABM80500.1"/>
    </source>
</evidence>
<dbReference type="EnsemblBacteria" id="ABM80500">
    <property type="protein sequence ID" value="ABM80500"/>
    <property type="gene ID" value="Hbut_0643"/>
</dbReference>
<dbReference type="Gene3D" id="3.30.70.3120">
    <property type="match status" value="1"/>
</dbReference>
<dbReference type="InterPro" id="IPR053725">
    <property type="entry name" value="CRISPR_Cas5_sf"/>
</dbReference>
<dbReference type="CDD" id="cd09649">
    <property type="entry name" value="Cas5_I-A"/>
    <property type="match status" value="1"/>
</dbReference>
<dbReference type="KEGG" id="hbu:Hbut_0643"/>
<dbReference type="AlphaFoldDB" id="A2BKI9"/>
<proteinExistence type="predicted"/>
<protein>
    <recommendedName>
        <fullName evidence="3">CRISPR-associated protein Cas5</fullName>
    </recommendedName>
</protein>
<dbReference type="GeneID" id="4782518"/>
<reference evidence="1 2" key="1">
    <citation type="journal article" date="2007" name="Archaea">
        <title>The genome of Hyperthermus butylicus: a sulfur-reducing, peptide fermenting, neutrophilic Crenarchaeote growing up to 108 degrees C.</title>
        <authorList>
            <person name="Brugger K."/>
            <person name="Chen L."/>
            <person name="Stark M."/>
            <person name="Zibat A."/>
            <person name="Redder P."/>
            <person name="Ruepp A."/>
            <person name="Awayez M."/>
            <person name="She Q."/>
            <person name="Garrett R.A."/>
            <person name="Klenk H.P."/>
        </authorList>
    </citation>
    <scope>NUCLEOTIDE SEQUENCE [LARGE SCALE GENOMIC DNA]</scope>
    <source>
        <strain evidence="2">DSM 5456 / JCM 9403 / PLM1-5</strain>
    </source>
</reference>
<dbReference type="OrthoDB" id="18727at2157"/>
<dbReference type="EMBL" id="CP000493">
    <property type="protein sequence ID" value="ABM80500.1"/>
    <property type="molecule type" value="Genomic_DNA"/>
</dbReference>
<dbReference type="Pfam" id="PF09704">
    <property type="entry name" value="Cas_Cas5d"/>
    <property type="match status" value="1"/>
</dbReference>
<dbReference type="InterPro" id="IPR010153">
    <property type="entry name" value="CRISPR-assoc_prot_Cas5a-typ"/>
</dbReference>
<organism evidence="1 2">
    <name type="scientific">Hyperthermus butylicus (strain DSM 5456 / JCM 9403 / PLM1-5)</name>
    <dbReference type="NCBI Taxonomy" id="415426"/>
    <lineage>
        <taxon>Archaea</taxon>
        <taxon>Thermoproteota</taxon>
        <taxon>Thermoprotei</taxon>
        <taxon>Desulfurococcales</taxon>
        <taxon>Pyrodictiaceae</taxon>
        <taxon>Hyperthermus</taxon>
    </lineage>
</organism>
<dbReference type="HOGENOM" id="CLU_932630_0_0_2"/>
<dbReference type="InterPro" id="IPR021124">
    <property type="entry name" value="CRISPR-assoc_prot_Cas5"/>
</dbReference>
<dbReference type="eggNOG" id="arCOG02670">
    <property type="taxonomic scope" value="Archaea"/>
</dbReference>
<dbReference type="NCBIfam" id="TIGR01874">
    <property type="entry name" value="cas_cas5a"/>
    <property type="match status" value="1"/>
</dbReference>
<keyword evidence="2" id="KW-1185">Reference proteome</keyword>
<evidence type="ECO:0008006" key="3">
    <source>
        <dbReference type="Google" id="ProtNLM"/>
    </source>
</evidence>
<dbReference type="RefSeq" id="WP_011821818.1">
    <property type="nucleotide sequence ID" value="NC_008818.1"/>
</dbReference>
<name>A2BKI9_HYPBU</name>